<organism evidence="2 3">
    <name type="scientific">Paraburkholderia phenazinium</name>
    <dbReference type="NCBI Taxonomy" id="60549"/>
    <lineage>
        <taxon>Bacteria</taxon>
        <taxon>Pseudomonadati</taxon>
        <taxon>Pseudomonadota</taxon>
        <taxon>Betaproteobacteria</taxon>
        <taxon>Burkholderiales</taxon>
        <taxon>Burkholderiaceae</taxon>
        <taxon>Paraburkholderia</taxon>
    </lineage>
</organism>
<protein>
    <submittedName>
        <fullName evidence="2">Uncharacterized protein</fullName>
    </submittedName>
</protein>
<gene>
    <name evidence="2" type="ORF">SAMN05216466_11881</name>
</gene>
<sequence>MKFRMRCFGKALLVPVAIALLGWIVMALWNWVIPAVFVGGRSIDYLHAIGLLVLSRILFGGFRGRGGWHGGGPRHWRRWERMTPEERENFLKGVAPLRDKPQDDKP</sequence>
<dbReference type="EMBL" id="FNCJ01000018">
    <property type="protein sequence ID" value="SDI17550.1"/>
    <property type="molecule type" value="Genomic_DNA"/>
</dbReference>
<feature type="transmembrane region" description="Helical" evidence="1">
    <location>
        <begin position="12"/>
        <end position="33"/>
    </location>
</feature>
<dbReference type="OrthoDB" id="123053at2"/>
<dbReference type="Proteomes" id="UP000199706">
    <property type="component" value="Unassembled WGS sequence"/>
</dbReference>
<evidence type="ECO:0000256" key="1">
    <source>
        <dbReference type="SAM" id="Phobius"/>
    </source>
</evidence>
<accession>A0A1G8IG85</accession>
<feature type="transmembrane region" description="Helical" evidence="1">
    <location>
        <begin position="45"/>
        <end position="62"/>
    </location>
</feature>
<evidence type="ECO:0000313" key="3">
    <source>
        <dbReference type="Proteomes" id="UP000199706"/>
    </source>
</evidence>
<dbReference type="AlphaFoldDB" id="A0A1G8IG85"/>
<keyword evidence="1" id="KW-0472">Membrane</keyword>
<dbReference type="RefSeq" id="WP_090690891.1">
    <property type="nucleotide sequence ID" value="NZ_CADERL010000003.1"/>
</dbReference>
<keyword evidence="1" id="KW-0812">Transmembrane</keyword>
<reference evidence="2 3" key="1">
    <citation type="submission" date="2016-10" db="EMBL/GenBank/DDBJ databases">
        <authorList>
            <person name="de Groot N.N."/>
        </authorList>
    </citation>
    <scope>NUCLEOTIDE SEQUENCE [LARGE SCALE GENOMIC DNA]</scope>
    <source>
        <strain evidence="2 3">LMG 2247</strain>
    </source>
</reference>
<name>A0A1G8IG85_9BURK</name>
<proteinExistence type="predicted"/>
<evidence type="ECO:0000313" key="2">
    <source>
        <dbReference type="EMBL" id="SDI17550.1"/>
    </source>
</evidence>
<keyword evidence="1" id="KW-1133">Transmembrane helix</keyword>